<evidence type="ECO:0000313" key="3">
    <source>
        <dbReference type="Proteomes" id="UP001139648"/>
    </source>
</evidence>
<comment type="caution">
    <text evidence="2">The sequence shown here is derived from an EMBL/GenBank/DDBJ whole genome shotgun (WGS) entry which is preliminary data.</text>
</comment>
<feature type="region of interest" description="Disordered" evidence="1">
    <location>
        <begin position="1"/>
        <end position="20"/>
    </location>
</feature>
<accession>A0A9X2H1P6</accession>
<organism evidence="2 3">
    <name type="scientific">Nonomuraea thailandensis</name>
    <dbReference type="NCBI Taxonomy" id="1188745"/>
    <lineage>
        <taxon>Bacteria</taxon>
        <taxon>Bacillati</taxon>
        <taxon>Actinomycetota</taxon>
        <taxon>Actinomycetes</taxon>
        <taxon>Streptosporangiales</taxon>
        <taxon>Streptosporangiaceae</taxon>
        <taxon>Nonomuraea</taxon>
    </lineage>
</organism>
<gene>
    <name evidence="2" type="ORF">HD597_012865</name>
</gene>
<proteinExistence type="predicted"/>
<dbReference type="AlphaFoldDB" id="A0A9X2H1P6"/>
<name>A0A9X2H1P6_9ACTN</name>
<reference evidence="2" key="1">
    <citation type="submission" date="2022-06" db="EMBL/GenBank/DDBJ databases">
        <title>Sequencing the genomes of 1000 actinobacteria strains.</title>
        <authorList>
            <person name="Klenk H.-P."/>
        </authorList>
    </citation>
    <scope>NUCLEOTIDE SEQUENCE</scope>
    <source>
        <strain evidence="2">DSM 46694</strain>
    </source>
</reference>
<evidence type="ECO:0000256" key="1">
    <source>
        <dbReference type="SAM" id="MobiDB-lite"/>
    </source>
</evidence>
<keyword evidence="3" id="KW-1185">Reference proteome</keyword>
<sequence>MSGLDMLGPMETNPPAHSKGRELTQTAIEAIVNLVPAVGSTITVLLMAGLNHKLNQRRERWLTELAEAVEELSRSLDGFDPDALVDNDAFVDAVMTATQTVFRTSQQDKIEVLRNAVLNSAMPGAPDLDIQQLFFDLIDRLTPTHMRLLALLNDPPGWFDRHPELTRPTFSLSSNRVQLISAALPDLGAQGQAIIERFFAPLADGGLVNGSIHGMMTAAGAWQPMTTDHASAFLAFIRDPR</sequence>
<protein>
    <submittedName>
        <fullName evidence="2">Uncharacterized protein</fullName>
    </submittedName>
</protein>
<evidence type="ECO:0000313" key="2">
    <source>
        <dbReference type="EMBL" id="MCP2365761.1"/>
    </source>
</evidence>
<dbReference type="RefSeq" id="WP_253760262.1">
    <property type="nucleotide sequence ID" value="NZ_BAABKA010000019.1"/>
</dbReference>
<dbReference type="EMBL" id="JAMZEB010000004">
    <property type="protein sequence ID" value="MCP2365761.1"/>
    <property type="molecule type" value="Genomic_DNA"/>
</dbReference>
<dbReference type="Proteomes" id="UP001139648">
    <property type="component" value="Unassembled WGS sequence"/>
</dbReference>